<keyword evidence="2" id="KW-0540">Nuclease</keyword>
<keyword evidence="3" id="KW-1185">Reference proteome</keyword>
<dbReference type="Pfam" id="PF04556">
    <property type="entry name" value="DpnII"/>
    <property type="match status" value="1"/>
</dbReference>
<sequence>MKVIQQGFSQIIDSLSALEADWMDDTAEAIMDRIRAVPMKTEYDRADIEALIDAGNGNDFQISKFCVGLFLGFSKDKLEVELTDRLGPGGTGVKRYQKDRDGYLDVLEELGLRDAMTATVNTVLVWSDILKERLRSGRGSAIQGQQRGRELEDFTEEVIKEVFGAAYEPRCTFQGVNGLAKCDFAIPNKAQPFILIEAKGYGATGSKMSDIIGDVDAIIGAKRHDASLLLITDGLTWKARANDLRKIIQRQNEGRITRIYTKRMRDQFKADLITLKGEYGI</sequence>
<organism evidence="2 3">
    <name type="scientific">Roseicitreum antarcticum</name>
    <dbReference type="NCBI Taxonomy" id="564137"/>
    <lineage>
        <taxon>Bacteria</taxon>
        <taxon>Pseudomonadati</taxon>
        <taxon>Pseudomonadota</taxon>
        <taxon>Alphaproteobacteria</taxon>
        <taxon>Rhodobacterales</taxon>
        <taxon>Paracoccaceae</taxon>
        <taxon>Roseicitreum</taxon>
    </lineage>
</organism>
<dbReference type="RefSeq" id="WP_092892603.1">
    <property type="nucleotide sequence ID" value="NZ_FNOM01000029.1"/>
</dbReference>
<evidence type="ECO:0000313" key="2">
    <source>
        <dbReference type="EMBL" id="SDX84356.1"/>
    </source>
</evidence>
<dbReference type="EMBL" id="FNOM01000029">
    <property type="protein sequence ID" value="SDX84356.1"/>
    <property type="molecule type" value="Genomic_DNA"/>
</dbReference>
<keyword evidence="2" id="KW-0255">Endonuclease</keyword>
<dbReference type="GO" id="GO:0009307">
    <property type="term" value="P:DNA restriction-modification system"/>
    <property type="evidence" value="ECO:0007669"/>
    <property type="project" value="InterPro"/>
</dbReference>
<feature type="domain" description="Restriction endonuclease type II DpnII-like" evidence="1">
    <location>
        <begin position="151"/>
        <end position="250"/>
    </location>
</feature>
<evidence type="ECO:0000259" key="1">
    <source>
        <dbReference type="Pfam" id="PF04556"/>
    </source>
</evidence>
<accession>A0A1H3EZW1</accession>
<dbReference type="STRING" id="564137.SAMN04488238_1299"/>
<dbReference type="GO" id="GO:0003677">
    <property type="term" value="F:DNA binding"/>
    <property type="evidence" value="ECO:0007669"/>
    <property type="project" value="InterPro"/>
</dbReference>
<dbReference type="GO" id="GO:0009036">
    <property type="term" value="F:type II site-specific deoxyribonuclease activity"/>
    <property type="evidence" value="ECO:0007669"/>
    <property type="project" value="InterPro"/>
</dbReference>
<dbReference type="AlphaFoldDB" id="A0A1H3EZW1"/>
<reference evidence="2 3" key="1">
    <citation type="submission" date="2016-10" db="EMBL/GenBank/DDBJ databases">
        <authorList>
            <person name="de Groot N.N."/>
        </authorList>
    </citation>
    <scope>NUCLEOTIDE SEQUENCE [LARGE SCALE GENOMIC DNA]</scope>
    <source>
        <strain evidence="2 3">CGMCC 1.8894</strain>
    </source>
</reference>
<protein>
    <submittedName>
        <fullName evidence="2">DpnII restriction endonuclease</fullName>
    </submittedName>
</protein>
<dbReference type="InterPro" id="IPR007637">
    <property type="entry name" value="Restrct_endonuc_II_DpnII-like"/>
</dbReference>
<dbReference type="Proteomes" id="UP000198539">
    <property type="component" value="Unassembled WGS sequence"/>
</dbReference>
<gene>
    <name evidence="2" type="ORF">SAMN04488238_1299</name>
</gene>
<keyword evidence="2" id="KW-0378">Hydrolase</keyword>
<proteinExistence type="predicted"/>
<dbReference type="OrthoDB" id="5187954at2"/>
<name>A0A1H3EZW1_9RHOB</name>
<evidence type="ECO:0000313" key="3">
    <source>
        <dbReference type="Proteomes" id="UP000198539"/>
    </source>
</evidence>